<dbReference type="GO" id="GO:0015297">
    <property type="term" value="F:antiporter activity"/>
    <property type="evidence" value="ECO:0007669"/>
    <property type="project" value="InterPro"/>
</dbReference>
<sequence>MVQEVRRQGRLAGPLVVNLTLNYSISTISLASVGHLGTTELAAAALATVLYSMCGRQVIQGLCGALDTLASQAYGAGNLAALGPIFQETCVFLGAHCIPLTVALLGAPRLLALAEGRDSALCAMAAAYSLRLLPCLWLEVLNRPINRILLAQRITLPQMWVSVVVMVLHAGANWLLIHRFEWGYLGAAWATSLANLNNLLLSVAYLLAAGLQQRVWGSRLAARLSGWAQIVQLAYPACFMKCIESWTFSGMLLVAGLLPDATVAVAAISVAFNCYGLLYMPFVSFGMAVCTRVGNELGAGSAAGAHLAMDAAALVAPALWLAAAAVLGAPAAQRALVGMFTTPGDEALLVQLRRLLAVVMVMLLFDGLQTVLQGVVQGSGKQARGAVVNLVAFYVVGIPLALALAFPLRLGAAGLLLGLLAGSAVQALAYAVLISRLDWDAEARRAALRAGAPARAVEQGSACSAGR</sequence>
<feature type="transmembrane region" description="Helical" evidence="2">
    <location>
        <begin position="251"/>
        <end position="272"/>
    </location>
</feature>
<dbReference type="NCBIfam" id="TIGR00797">
    <property type="entry name" value="matE"/>
    <property type="match status" value="1"/>
</dbReference>
<feature type="transmembrane region" description="Helical" evidence="2">
    <location>
        <begin position="307"/>
        <end position="327"/>
    </location>
</feature>
<gene>
    <name evidence="3" type="ORF">WJX81_002908</name>
</gene>
<feature type="transmembrane region" description="Helical" evidence="2">
    <location>
        <begin position="184"/>
        <end position="208"/>
    </location>
</feature>
<accession>A0AAW1S8Z6</accession>
<evidence type="ECO:0000313" key="4">
    <source>
        <dbReference type="Proteomes" id="UP001445335"/>
    </source>
</evidence>
<comment type="similarity">
    <text evidence="1 2">Belongs to the multi antimicrobial extrusion (MATE) (TC 2.A.66.1) family.</text>
</comment>
<proteinExistence type="inferred from homology"/>
<dbReference type="InterPro" id="IPR002528">
    <property type="entry name" value="MATE_fam"/>
</dbReference>
<comment type="caution">
    <text evidence="2">Lacks conserved residue(s) required for the propagation of feature annotation.</text>
</comment>
<dbReference type="EMBL" id="JALJOU010000008">
    <property type="protein sequence ID" value="KAK9842256.1"/>
    <property type="molecule type" value="Genomic_DNA"/>
</dbReference>
<keyword evidence="2" id="KW-0812">Transmembrane</keyword>
<dbReference type="AlphaFoldDB" id="A0AAW1S8Z6"/>
<dbReference type="PANTHER" id="PTHR11206">
    <property type="entry name" value="MULTIDRUG RESISTANCE PROTEIN"/>
    <property type="match status" value="1"/>
</dbReference>
<protein>
    <recommendedName>
        <fullName evidence="2">Protein DETOXIFICATION</fullName>
    </recommendedName>
    <alternativeName>
        <fullName evidence="2">Multidrug and toxic compound extrusion protein</fullName>
    </alternativeName>
</protein>
<name>A0AAW1S8Z6_9CHLO</name>
<evidence type="ECO:0000256" key="2">
    <source>
        <dbReference type="RuleBase" id="RU004914"/>
    </source>
</evidence>
<feature type="transmembrane region" description="Helical" evidence="2">
    <location>
        <begin position="412"/>
        <end position="435"/>
    </location>
</feature>
<evidence type="ECO:0000256" key="1">
    <source>
        <dbReference type="ARBA" id="ARBA00010199"/>
    </source>
</evidence>
<evidence type="ECO:0000313" key="3">
    <source>
        <dbReference type="EMBL" id="KAK9842256.1"/>
    </source>
</evidence>
<dbReference type="GO" id="GO:0042910">
    <property type="term" value="F:xenobiotic transmembrane transporter activity"/>
    <property type="evidence" value="ECO:0007669"/>
    <property type="project" value="InterPro"/>
</dbReference>
<comment type="caution">
    <text evidence="3">The sequence shown here is derived from an EMBL/GenBank/DDBJ whole genome shotgun (WGS) entry which is preliminary data.</text>
</comment>
<feature type="transmembrane region" description="Helical" evidence="2">
    <location>
        <begin position="386"/>
        <end position="406"/>
    </location>
</feature>
<keyword evidence="2" id="KW-1133">Transmembrane helix</keyword>
<keyword evidence="4" id="KW-1185">Reference proteome</keyword>
<feature type="transmembrane region" description="Helical" evidence="2">
    <location>
        <begin position="159"/>
        <end position="177"/>
    </location>
</feature>
<keyword evidence="2" id="KW-0472">Membrane</keyword>
<dbReference type="GO" id="GO:0016020">
    <property type="term" value="C:membrane"/>
    <property type="evidence" value="ECO:0007669"/>
    <property type="project" value="InterPro"/>
</dbReference>
<dbReference type="Proteomes" id="UP001445335">
    <property type="component" value="Unassembled WGS sequence"/>
</dbReference>
<organism evidence="3 4">
    <name type="scientific">Elliptochloris bilobata</name>
    <dbReference type="NCBI Taxonomy" id="381761"/>
    <lineage>
        <taxon>Eukaryota</taxon>
        <taxon>Viridiplantae</taxon>
        <taxon>Chlorophyta</taxon>
        <taxon>core chlorophytes</taxon>
        <taxon>Trebouxiophyceae</taxon>
        <taxon>Trebouxiophyceae incertae sedis</taxon>
        <taxon>Elliptochloris clade</taxon>
        <taxon>Elliptochloris</taxon>
    </lineage>
</organism>
<dbReference type="Pfam" id="PF01554">
    <property type="entry name" value="MatE"/>
    <property type="match status" value="2"/>
</dbReference>
<reference evidence="3 4" key="1">
    <citation type="journal article" date="2024" name="Nat. Commun.">
        <title>Phylogenomics reveals the evolutionary origins of lichenization in chlorophyte algae.</title>
        <authorList>
            <person name="Puginier C."/>
            <person name="Libourel C."/>
            <person name="Otte J."/>
            <person name="Skaloud P."/>
            <person name="Haon M."/>
            <person name="Grisel S."/>
            <person name="Petersen M."/>
            <person name="Berrin J.G."/>
            <person name="Delaux P.M."/>
            <person name="Dal Grande F."/>
            <person name="Keller J."/>
        </authorList>
    </citation>
    <scope>NUCLEOTIDE SEQUENCE [LARGE SCALE GENOMIC DNA]</scope>
    <source>
        <strain evidence="3 4">SAG 245.80</strain>
    </source>
</reference>